<evidence type="ECO:0000256" key="1">
    <source>
        <dbReference type="SAM" id="SignalP"/>
    </source>
</evidence>
<dbReference type="CDD" id="cd06325">
    <property type="entry name" value="PBP1_ABC_unchar_transporter"/>
    <property type="match status" value="1"/>
</dbReference>
<dbReference type="RefSeq" id="WP_014111476.1">
    <property type="nucleotide sequence ID" value="NC_016043.1"/>
</dbReference>
<dbReference type="eggNOG" id="COG2984">
    <property type="taxonomic scope" value="Bacteria"/>
</dbReference>
<organism evidence="2 3">
    <name type="scientific">Taylorella asinigenitalis (strain MCE3)</name>
    <dbReference type="NCBI Taxonomy" id="1008459"/>
    <lineage>
        <taxon>Bacteria</taxon>
        <taxon>Pseudomonadati</taxon>
        <taxon>Pseudomonadota</taxon>
        <taxon>Betaproteobacteria</taxon>
        <taxon>Burkholderiales</taxon>
        <taxon>Alcaligenaceae</taxon>
        <taxon>Taylorella</taxon>
    </lineage>
</organism>
<protein>
    <submittedName>
        <fullName evidence="2">ABC transporter substrate-binding protein</fullName>
    </submittedName>
</protein>
<dbReference type="OrthoDB" id="9776955at2"/>
<keyword evidence="3" id="KW-1185">Reference proteome</keyword>
<dbReference type="PROSITE" id="PS51257">
    <property type="entry name" value="PROKAR_LIPOPROTEIN"/>
    <property type="match status" value="1"/>
</dbReference>
<accession>G4QB39</accession>
<gene>
    <name evidence="2" type="ordered locus">TASI_0810</name>
</gene>
<sequence>MNVLNKRVTKLLMALIATSAIVACGEKSNTSTSSESSSTNTEAPAKKFKIGVVQFAEHASLKNCHDGFLLGLKEAGYEDGKNIEIDYQVAQADTGLTNQIVQNFASNKADLIVGIATPAAQAAYNEGRKSNIPVIFNAVTDPILAKLQNEDGSNKEGVTGTNDRLPIKQQLAMIRAFLPEAKKIGIMYNTAEDNSLASIKIYESLAPEYGFEIVTQAITNAGDVPLAAQALISKVDALTNLTDNMVVQNMQVIIEKAKEAKIPYFGSEQEQVTLGLVAAEGLDYVALGKTTGKMAASIIEGKKAVEIPIPEISESSPFYNSKTLSELGLTLPESYKHAKDLAK</sequence>
<dbReference type="InterPro" id="IPR028082">
    <property type="entry name" value="Peripla_BP_I"/>
</dbReference>
<dbReference type="HOGENOM" id="CLU_058196_1_0_4"/>
<dbReference type="Gene3D" id="3.40.50.2300">
    <property type="match status" value="2"/>
</dbReference>
<dbReference type="InterPro" id="IPR007487">
    <property type="entry name" value="ABC_transpt-TYRBP-like"/>
</dbReference>
<evidence type="ECO:0000313" key="2">
    <source>
        <dbReference type="EMBL" id="AEP36580.1"/>
    </source>
</evidence>
<dbReference type="AlphaFoldDB" id="G4QB39"/>
<dbReference type="Pfam" id="PF04392">
    <property type="entry name" value="ABC_sub_bind"/>
    <property type="match status" value="1"/>
</dbReference>
<dbReference type="Proteomes" id="UP000009284">
    <property type="component" value="Chromosome"/>
</dbReference>
<reference key="1">
    <citation type="submission" date="2011-09" db="EMBL/GenBank/DDBJ databases">
        <title>Genomic characterization of the Taylorella genus.</title>
        <authorList>
            <person name="Hebert L."/>
            <person name="Moumen B."/>
            <person name="Pons N."/>
            <person name="Duquesne F."/>
            <person name="Breuil M.-F."/>
            <person name="Goux D."/>
            <person name="Batto J.-M."/>
            <person name="Renault P."/>
            <person name="Laugier C."/>
            <person name="Petry S."/>
        </authorList>
    </citation>
    <scope>NUCLEOTIDE SEQUENCE</scope>
    <source>
        <strain>MCE3</strain>
    </source>
</reference>
<reference evidence="2 3" key="2">
    <citation type="journal article" date="2012" name="PLoS ONE">
        <title>Genomic characterization of the taylorella genus.</title>
        <authorList>
            <person name="Hebert L."/>
            <person name="Moumen B."/>
            <person name="Pons N."/>
            <person name="Duquesne F."/>
            <person name="Breuil M.F."/>
            <person name="Goux D."/>
            <person name="Batto J.M."/>
            <person name="Laugier C."/>
            <person name="Renault P."/>
            <person name="Petry S."/>
        </authorList>
    </citation>
    <scope>NUCLEOTIDE SEQUENCE [LARGE SCALE GENOMIC DNA]</scope>
    <source>
        <strain evidence="2 3">MCE3</strain>
    </source>
</reference>
<feature type="chain" id="PRO_5003467119" evidence="1">
    <location>
        <begin position="23"/>
        <end position="343"/>
    </location>
</feature>
<dbReference type="PANTHER" id="PTHR35271">
    <property type="entry name" value="ABC TRANSPORTER, SUBSTRATE-BINDING LIPOPROTEIN-RELATED"/>
    <property type="match status" value="1"/>
</dbReference>
<proteinExistence type="predicted"/>
<evidence type="ECO:0000313" key="3">
    <source>
        <dbReference type="Proteomes" id="UP000009284"/>
    </source>
</evidence>
<dbReference type="KEGG" id="tas:TASI_0810"/>
<feature type="signal peptide" evidence="1">
    <location>
        <begin position="1"/>
        <end position="22"/>
    </location>
</feature>
<dbReference type="STRING" id="1008459.TASI_0810"/>
<dbReference type="EMBL" id="CP003059">
    <property type="protein sequence ID" value="AEP36580.1"/>
    <property type="molecule type" value="Genomic_DNA"/>
</dbReference>
<dbReference type="PANTHER" id="PTHR35271:SF1">
    <property type="entry name" value="ABC TRANSPORTER, SUBSTRATE-BINDING LIPOPROTEIN"/>
    <property type="match status" value="1"/>
</dbReference>
<name>G4QB39_TAYAM</name>
<keyword evidence="1" id="KW-0732">Signal</keyword>
<dbReference type="SUPFAM" id="SSF53822">
    <property type="entry name" value="Periplasmic binding protein-like I"/>
    <property type="match status" value="1"/>
</dbReference>